<dbReference type="AlphaFoldDB" id="A0A4Z2HJT8"/>
<organism evidence="1 2">
    <name type="scientific">Liparis tanakae</name>
    <name type="common">Tanaka's snailfish</name>
    <dbReference type="NCBI Taxonomy" id="230148"/>
    <lineage>
        <taxon>Eukaryota</taxon>
        <taxon>Metazoa</taxon>
        <taxon>Chordata</taxon>
        <taxon>Craniata</taxon>
        <taxon>Vertebrata</taxon>
        <taxon>Euteleostomi</taxon>
        <taxon>Actinopterygii</taxon>
        <taxon>Neopterygii</taxon>
        <taxon>Teleostei</taxon>
        <taxon>Neoteleostei</taxon>
        <taxon>Acanthomorphata</taxon>
        <taxon>Eupercaria</taxon>
        <taxon>Perciformes</taxon>
        <taxon>Cottioidei</taxon>
        <taxon>Cottales</taxon>
        <taxon>Liparidae</taxon>
        <taxon>Liparis</taxon>
    </lineage>
</organism>
<protein>
    <submittedName>
        <fullName evidence="1">Uncharacterized protein</fullName>
    </submittedName>
</protein>
<sequence>MTQHNVHDAKELLNALVLAEVLSPLHQEGVVALIIPADDQTFGPFVAEVSQSHVGLNDAAALHTVRSIRLKLFIGLSGRITQQLQCFHLQPHFHFLKGKDRGASAHSCGQDVEGCPLKYLLVSEYFSRGTLTVGLKVLCRKIRADMKRLDSKREQPHSHFLQQLGGHGEVVLKTTAVFQGDGQKGCIKTCMKSCMA</sequence>
<dbReference type="Proteomes" id="UP000314294">
    <property type="component" value="Unassembled WGS sequence"/>
</dbReference>
<comment type="caution">
    <text evidence="1">The sequence shown here is derived from an EMBL/GenBank/DDBJ whole genome shotgun (WGS) entry which is preliminary data.</text>
</comment>
<name>A0A4Z2HJT8_9TELE</name>
<gene>
    <name evidence="1" type="ORF">EYF80_024631</name>
</gene>
<reference evidence="1 2" key="1">
    <citation type="submission" date="2019-03" db="EMBL/GenBank/DDBJ databases">
        <title>First draft genome of Liparis tanakae, snailfish: a comprehensive survey of snailfish specific genes.</title>
        <authorList>
            <person name="Kim W."/>
            <person name="Song I."/>
            <person name="Jeong J.-H."/>
            <person name="Kim D."/>
            <person name="Kim S."/>
            <person name="Ryu S."/>
            <person name="Song J.Y."/>
            <person name="Lee S.K."/>
        </authorList>
    </citation>
    <scope>NUCLEOTIDE SEQUENCE [LARGE SCALE GENOMIC DNA]</scope>
    <source>
        <tissue evidence="1">Muscle</tissue>
    </source>
</reference>
<evidence type="ECO:0000313" key="1">
    <source>
        <dbReference type="EMBL" id="TNN65122.1"/>
    </source>
</evidence>
<dbReference type="EMBL" id="SRLO01000240">
    <property type="protein sequence ID" value="TNN65122.1"/>
    <property type="molecule type" value="Genomic_DNA"/>
</dbReference>
<evidence type="ECO:0000313" key="2">
    <source>
        <dbReference type="Proteomes" id="UP000314294"/>
    </source>
</evidence>
<keyword evidence="2" id="KW-1185">Reference proteome</keyword>
<accession>A0A4Z2HJT8</accession>
<proteinExistence type="predicted"/>